<protein>
    <submittedName>
        <fullName evidence="2">Uncharacterized protein</fullName>
    </submittedName>
</protein>
<dbReference type="EMBL" id="QZJZ01000034">
    <property type="protein sequence ID" value="RJP60139.1"/>
    <property type="molecule type" value="Genomic_DNA"/>
</dbReference>
<keyword evidence="1" id="KW-0472">Membrane</keyword>
<organism evidence="2 3">
    <name type="scientific">Candidatus Auribacter fodinae</name>
    <dbReference type="NCBI Taxonomy" id="2093366"/>
    <lineage>
        <taxon>Bacteria</taxon>
        <taxon>Pseudomonadati</taxon>
        <taxon>Candidatus Auribacterota</taxon>
        <taxon>Candidatus Auribacteria</taxon>
        <taxon>Candidatus Auribacterales</taxon>
        <taxon>Candidatus Auribacteraceae</taxon>
        <taxon>Candidatus Auribacter</taxon>
    </lineage>
</organism>
<evidence type="ECO:0000256" key="1">
    <source>
        <dbReference type="SAM" id="Phobius"/>
    </source>
</evidence>
<feature type="transmembrane region" description="Helical" evidence="1">
    <location>
        <begin position="1113"/>
        <end position="1135"/>
    </location>
</feature>
<sequence length="1143" mass="123034">MKRTVCFFLSAGNRMKQKKTQHVCLPLLALMILISFFCCAPPVLSLVSSDAERSVFLQESESNSSLPSALPVQPIDTAKTVYCEEPVQLAQASSRDFTTKIGDVPGNCDLHHVSHESMLDRAMLDFVPVPSSVSIASAKKTAPVIDARSNFAQYCSNAILGKDGLHVVGSAVLIDKAYNEYMKKAAYRNQNIINSDIVTSSTLEELNRKYADSDQLKSVLDGSGEDDAPYSNMLFVPFEQSLLRKKTEKERKRIEVEHGSGMSGFGRENQSYFRDSGWSEMMSIIHQPRVAAKEREQFIPPDSEQDQNIRRILPVLPIPEPPVYAELSYLGELPVTQDEFVFDNYYTDPSDIAHLYFNGDITSMQTYAGYYRDLGVVQNGGALHTGSFQIGYEPDLSASYTLNGGELSVSMLYNGASPDLAVAYIGVSGKASMIQSGGAFDADYLTIAFWECADGNYVLNNGSVTTFETYAGYYGNGSFTHNSGTHTTNRLVVGAMGGSRGTYNHNGGSVQAQDINVGDGYCRSAAYNLQNGSVATNWLTVGYGNNYGYAEFNMSGGVLQEEVQDGRGVPSLHVGTRGKGRFIQSGGTHNFEGTAAVAYIGANNGSGYYGLSGGTYYVDKLYVGINYDQYLYGLYGINVPYYASHEYHGTFTVSDGAVLAANDINIGDINSRGLFVNDGGKVTTSWLAVGIAGGYGTLQEYDGSITAYNTHIGYGAHGYYLKEGGAFSSDYITFGYADGFGSLVMGGGTISSQQITAGDMGEGVIELSGGTIHSGSVIWGSQGGVGSLIHKGGTIKTTLSVFGSPNSYGTGEQTGGRHDTEVFALGESNGNGKYALRGGILNSRYANIGTEASSQRSDFLLDGGMHLCTELNVGLLTGSRGIYTAKSGTMVTNRMRVGVLGNGALDIKGRNASLTIAGSDIKDGSTTVYQRGSLVFGLNSEFFADEGSRITLQDADFVVMSTSMSDLSGMNNLEMAVREGTTILEAFCVDYGAVSLETFYNSANPILYLNALIFDGPGRINFYMQNNYDNYLDMRVPETQYIEYLIIGEEADVNMLLDMNLYYLNLVDLGGSITVDTRFAGDLVQLEGGQVYTTMPIELLAVSAGEIAMSGALSVYAAPEPSAVFLSLFGGLFLIRAMRKKSE</sequence>
<dbReference type="AlphaFoldDB" id="A0A3A4R584"/>
<accession>A0A3A4R584</accession>
<reference evidence="2 3" key="1">
    <citation type="journal article" date="2017" name="ISME J.">
        <title>Energy and carbon metabolisms in a deep terrestrial subsurface fluid microbial community.</title>
        <authorList>
            <person name="Momper L."/>
            <person name="Jungbluth S.P."/>
            <person name="Lee M.D."/>
            <person name="Amend J.P."/>
        </authorList>
    </citation>
    <scope>NUCLEOTIDE SEQUENCE [LARGE SCALE GENOMIC DNA]</scope>
    <source>
        <strain evidence="2">SURF_26</strain>
    </source>
</reference>
<evidence type="ECO:0000313" key="3">
    <source>
        <dbReference type="Proteomes" id="UP000266426"/>
    </source>
</evidence>
<gene>
    <name evidence="2" type="ORF">C4541_04685</name>
</gene>
<name>A0A3A4R584_9BACT</name>
<dbReference type="Proteomes" id="UP000266426">
    <property type="component" value="Unassembled WGS sequence"/>
</dbReference>
<comment type="caution">
    <text evidence="2">The sequence shown here is derived from an EMBL/GenBank/DDBJ whole genome shotgun (WGS) entry which is preliminary data.</text>
</comment>
<proteinExistence type="predicted"/>
<evidence type="ECO:0000313" key="2">
    <source>
        <dbReference type="EMBL" id="RJP60139.1"/>
    </source>
</evidence>
<keyword evidence="1" id="KW-0812">Transmembrane</keyword>
<keyword evidence="1" id="KW-1133">Transmembrane helix</keyword>